<dbReference type="PANTHER" id="PTHR18895">
    <property type="entry name" value="HEMK METHYLTRANSFERASE"/>
    <property type="match status" value="1"/>
</dbReference>
<evidence type="ECO:0000256" key="4">
    <source>
        <dbReference type="ARBA" id="ARBA00048391"/>
    </source>
</evidence>
<dbReference type="InterPro" id="IPR029063">
    <property type="entry name" value="SAM-dependent_MTases_sf"/>
</dbReference>
<dbReference type="GO" id="GO:0003676">
    <property type="term" value="F:nucleic acid binding"/>
    <property type="evidence" value="ECO:0007669"/>
    <property type="project" value="InterPro"/>
</dbReference>
<dbReference type="CDD" id="cd02440">
    <property type="entry name" value="AdoMet_MTases"/>
    <property type="match status" value="1"/>
</dbReference>
<dbReference type="InterPro" id="IPR050320">
    <property type="entry name" value="N5-glutamine_MTase"/>
</dbReference>
<feature type="domain" description="Release factor glutamine methyltransferase N-terminal" evidence="7">
    <location>
        <begin position="11"/>
        <end position="76"/>
    </location>
</feature>
<dbReference type="SUPFAM" id="SSF53335">
    <property type="entry name" value="S-adenosyl-L-methionine-dependent methyltransferases"/>
    <property type="match status" value="1"/>
</dbReference>
<feature type="binding site" evidence="5">
    <location>
        <begin position="196"/>
        <end position="199"/>
    </location>
    <ligand>
        <name>substrate</name>
    </ligand>
</feature>
<dbReference type="Pfam" id="PF17827">
    <property type="entry name" value="PrmC_N"/>
    <property type="match status" value="1"/>
</dbReference>
<evidence type="ECO:0000256" key="2">
    <source>
        <dbReference type="ARBA" id="ARBA00022679"/>
    </source>
</evidence>
<dbReference type="OrthoDB" id="9800643at2"/>
<sequence>MSRQPIRMVIIEAAAELERAGVPSARVDAELLAAHVLGIERTRLGLVPLVDNAVVDKYRDLVARRAQRIPLQHVTGATAMGNITLEVGPGVFVPRPETELLLEWALARLEASGRRAPVVLDLCTGSGALALAIAHERPDAIVHAVELDTDALVWARRNADRRREAGDTPIRLVQGDVTDRGLLTGLEGGVDLIVSNPPYIPENATLDPEVADHDPHSALFGGSDGLSVIKPMINNIARWLRIGGVVGVEHDDTNGAQVAELFRVRRVFDHVEEYPDLAGRPRFVVAQRIATDLEAAR</sequence>
<dbReference type="Pfam" id="PF05175">
    <property type="entry name" value="MTS"/>
    <property type="match status" value="1"/>
</dbReference>
<evidence type="ECO:0000256" key="1">
    <source>
        <dbReference type="ARBA" id="ARBA00022603"/>
    </source>
</evidence>
<dbReference type="InterPro" id="IPR007848">
    <property type="entry name" value="Small_mtfrase_dom"/>
</dbReference>
<gene>
    <name evidence="5 8" type="primary">prmC</name>
    <name evidence="8" type="ORF">EF834_00075</name>
</gene>
<dbReference type="InterPro" id="IPR019874">
    <property type="entry name" value="RF_methyltr_PrmC"/>
</dbReference>
<dbReference type="Proteomes" id="UP000284333">
    <property type="component" value="Unassembled WGS sequence"/>
</dbReference>
<dbReference type="InterPro" id="IPR002052">
    <property type="entry name" value="DNA_methylase_N6_adenine_CS"/>
</dbReference>
<comment type="caution">
    <text evidence="8">The sequence shown here is derived from an EMBL/GenBank/DDBJ whole genome shotgun (WGS) entry which is preliminary data.</text>
</comment>
<dbReference type="PROSITE" id="PS00092">
    <property type="entry name" value="N6_MTASE"/>
    <property type="match status" value="1"/>
</dbReference>
<keyword evidence="9" id="KW-1185">Reference proteome</keyword>
<feature type="domain" description="Methyltransferase small" evidence="6">
    <location>
        <begin position="109"/>
        <end position="203"/>
    </location>
</feature>
<evidence type="ECO:0000313" key="9">
    <source>
        <dbReference type="Proteomes" id="UP000284333"/>
    </source>
</evidence>
<keyword evidence="1 5" id="KW-0489">Methyltransferase</keyword>
<dbReference type="AlphaFoldDB" id="A0A3S3B917"/>
<dbReference type="InterPro" id="IPR040758">
    <property type="entry name" value="PrmC_N"/>
</dbReference>
<evidence type="ECO:0000256" key="5">
    <source>
        <dbReference type="HAMAP-Rule" id="MF_02126"/>
    </source>
</evidence>
<comment type="catalytic activity">
    <reaction evidence="4 5">
        <text>L-glutaminyl-[peptide chain release factor] + S-adenosyl-L-methionine = N(5)-methyl-L-glutaminyl-[peptide chain release factor] + S-adenosyl-L-homocysteine + H(+)</text>
        <dbReference type="Rhea" id="RHEA:42896"/>
        <dbReference type="Rhea" id="RHEA-COMP:10271"/>
        <dbReference type="Rhea" id="RHEA-COMP:10272"/>
        <dbReference type="ChEBI" id="CHEBI:15378"/>
        <dbReference type="ChEBI" id="CHEBI:30011"/>
        <dbReference type="ChEBI" id="CHEBI:57856"/>
        <dbReference type="ChEBI" id="CHEBI:59789"/>
        <dbReference type="ChEBI" id="CHEBI:61891"/>
        <dbReference type="EC" id="2.1.1.297"/>
    </reaction>
</comment>
<protein>
    <recommendedName>
        <fullName evidence="5">Release factor glutamine methyltransferase</fullName>
        <shortName evidence="5">RF MTase</shortName>
        <ecNumber evidence="5">2.1.1.297</ecNumber>
    </recommendedName>
    <alternativeName>
        <fullName evidence="5">N5-glutamine methyltransferase PrmC</fullName>
    </alternativeName>
    <alternativeName>
        <fullName evidence="5">Protein-(glutamine-N5) MTase PrmC</fullName>
    </alternativeName>
    <alternativeName>
        <fullName evidence="5">Protein-glutamine N-methyltransferase PrmC</fullName>
    </alternativeName>
</protein>
<dbReference type="Gene3D" id="3.40.50.150">
    <property type="entry name" value="Vaccinia Virus protein VP39"/>
    <property type="match status" value="1"/>
</dbReference>
<dbReference type="NCBIfam" id="TIGR03534">
    <property type="entry name" value="RF_mod_PrmC"/>
    <property type="match status" value="1"/>
</dbReference>
<dbReference type="EC" id="2.1.1.297" evidence="5"/>
<proteinExistence type="inferred from homology"/>
<dbReference type="Gene3D" id="1.10.8.10">
    <property type="entry name" value="DNA helicase RuvA subunit, C-terminal domain"/>
    <property type="match status" value="1"/>
</dbReference>
<comment type="caution">
    <text evidence="5">Lacks conserved residue(s) required for the propagation of feature annotation.</text>
</comment>
<dbReference type="EMBL" id="RKLN01000001">
    <property type="protein sequence ID" value="RVW05929.1"/>
    <property type="molecule type" value="Genomic_DNA"/>
</dbReference>
<organism evidence="8 9">
    <name type="scientific">Rhodococcus spongiicola</name>
    <dbReference type="NCBI Taxonomy" id="2487352"/>
    <lineage>
        <taxon>Bacteria</taxon>
        <taxon>Bacillati</taxon>
        <taxon>Actinomycetota</taxon>
        <taxon>Actinomycetes</taxon>
        <taxon>Mycobacteriales</taxon>
        <taxon>Nocardiaceae</taxon>
        <taxon>Rhodococcus</taxon>
    </lineage>
</organism>
<dbReference type="InterPro" id="IPR004556">
    <property type="entry name" value="HemK-like"/>
</dbReference>
<dbReference type="NCBIfam" id="TIGR00536">
    <property type="entry name" value="hemK_fam"/>
    <property type="match status" value="1"/>
</dbReference>
<name>A0A3S3B917_9NOCA</name>
<keyword evidence="3 5" id="KW-0949">S-adenosyl-L-methionine</keyword>
<dbReference type="GO" id="GO:0032259">
    <property type="term" value="P:methylation"/>
    <property type="evidence" value="ECO:0007669"/>
    <property type="project" value="UniProtKB-KW"/>
</dbReference>
<reference evidence="8 9" key="1">
    <citation type="submission" date="2018-11" db="EMBL/GenBank/DDBJ databases">
        <title>Rhodococcus spongicola sp. nov. and Rhodococcus xishaensis sp. nov. from marine sponges.</title>
        <authorList>
            <person name="Li L."/>
            <person name="Lin H.W."/>
        </authorList>
    </citation>
    <scope>NUCLEOTIDE SEQUENCE [LARGE SCALE GENOMIC DNA]</scope>
    <source>
        <strain evidence="8 9">LHW50502</strain>
    </source>
</reference>
<evidence type="ECO:0000259" key="7">
    <source>
        <dbReference type="Pfam" id="PF17827"/>
    </source>
</evidence>
<evidence type="ECO:0000256" key="3">
    <source>
        <dbReference type="ARBA" id="ARBA00022691"/>
    </source>
</evidence>
<feature type="binding site" evidence="5">
    <location>
        <position position="146"/>
    </location>
    <ligand>
        <name>S-adenosyl-L-methionine</name>
        <dbReference type="ChEBI" id="CHEBI:59789"/>
    </ligand>
</feature>
<comment type="similarity">
    <text evidence="5">Belongs to the protein N5-glutamine methyltransferase family. PrmC subfamily.</text>
</comment>
<accession>A0A3S3B917</accession>
<feature type="binding site" evidence="5">
    <location>
        <position position="196"/>
    </location>
    <ligand>
        <name>S-adenosyl-L-methionine</name>
        <dbReference type="ChEBI" id="CHEBI:59789"/>
    </ligand>
</feature>
<dbReference type="RefSeq" id="WP_127944207.1">
    <property type="nucleotide sequence ID" value="NZ_RKLN01000001.1"/>
</dbReference>
<comment type="function">
    <text evidence="5">Methylates the class 1 translation termination release factors RF1/PrfA and RF2/PrfB on the glutamine residue of the universally conserved GGQ motif.</text>
</comment>
<keyword evidence="2 5" id="KW-0808">Transferase</keyword>
<evidence type="ECO:0000313" key="8">
    <source>
        <dbReference type="EMBL" id="RVW05929.1"/>
    </source>
</evidence>
<dbReference type="GO" id="GO:0102559">
    <property type="term" value="F:peptide chain release factor N(5)-glutamine methyltransferase activity"/>
    <property type="evidence" value="ECO:0007669"/>
    <property type="project" value="UniProtKB-EC"/>
</dbReference>
<evidence type="ECO:0000259" key="6">
    <source>
        <dbReference type="Pfam" id="PF05175"/>
    </source>
</evidence>
<dbReference type="HAMAP" id="MF_02126">
    <property type="entry name" value="RF_methyltr_PrmC"/>
    <property type="match status" value="1"/>
</dbReference>
<dbReference type="PANTHER" id="PTHR18895:SF74">
    <property type="entry name" value="MTRF1L RELEASE FACTOR GLUTAMINE METHYLTRANSFERASE"/>
    <property type="match status" value="1"/>
</dbReference>